<dbReference type="OrthoDB" id="432685at2759"/>
<name>A0A2V0PJT8_9CHLO</name>
<comment type="subcellular location">
    <subcellularLocation>
        <location evidence="2">Membrane</location>
    </subcellularLocation>
</comment>
<evidence type="ECO:0000256" key="2">
    <source>
        <dbReference type="ARBA" id="ARBA00004370"/>
    </source>
</evidence>
<organism evidence="12 13">
    <name type="scientific">Raphidocelis subcapitata</name>
    <dbReference type="NCBI Taxonomy" id="307507"/>
    <lineage>
        <taxon>Eukaryota</taxon>
        <taxon>Viridiplantae</taxon>
        <taxon>Chlorophyta</taxon>
        <taxon>core chlorophytes</taxon>
        <taxon>Chlorophyceae</taxon>
        <taxon>CS clade</taxon>
        <taxon>Sphaeropleales</taxon>
        <taxon>Selenastraceae</taxon>
        <taxon>Raphidocelis</taxon>
    </lineage>
</organism>
<sequence>MALRQCASRLLPLGAAAGAVYFASQQAQLAPPFASFAAQADAAGPALDPNEWRPLRLAGKKQLTHNSFELSFALPEPQQEAGLTVASCLLVKAPLQGPGDDKPKVIIRPYTPTSPPDAKGHLDLVIKAYPDGKMSKHLGSMKVGDTLDFKGPLVKFPYKRNDLKEIGMVAGGTGITPMLQVAEWILRDPTDKTKVSLLFANVSEGDILCKKRIDELAAAHPDRFKVHYVVDKASWGGLLWKGSTGYVTPDLLKAHLPPPGVGNMVFVCGPPGMMNAVSGDKAPDKSQGPLSGALRDLGYSPEGVYKF</sequence>
<evidence type="ECO:0000256" key="9">
    <source>
        <dbReference type="ARBA" id="ARBA00023136"/>
    </source>
</evidence>
<dbReference type="AlphaFoldDB" id="A0A2V0PJT8"/>
<evidence type="ECO:0000256" key="6">
    <source>
        <dbReference type="ARBA" id="ARBA00022827"/>
    </source>
</evidence>
<protein>
    <recommendedName>
        <fullName evidence="3">cytochrome-b5 reductase</fullName>
        <ecNumber evidence="3">1.6.2.2</ecNumber>
    </recommendedName>
</protein>
<dbReference type="GO" id="GO:0090524">
    <property type="term" value="F:cytochrome-b5 reductase activity, acting on NADH"/>
    <property type="evidence" value="ECO:0007669"/>
    <property type="project" value="UniProtKB-EC"/>
</dbReference>
<comment type="caution">
    <text evidence="12">The sequence shown here is derived from an EMBL/GenBank/DDBJ whole genome shotgun (WGS) entry which is preliminary data.</text>
</comment>
<dbReference type="Proteomes" id="UP000247498">
    <property type="component" value="Unassembled WGS sequence"/>
</dbReference>
<keyword evidence="9" id="KW-0472">Membrane</keyword>
<dbReference type="SUPFAM" id="SSF63380">
    <property type="entry name" value="Riboflavin synthase domain-like"/>
    <property type="match status" value="1"/>
</dbReference>
<feature type="binding site" evidence="10">
    <location>
        <position position="134"/>
    </location>
    <ligand>
        <name>FAD</name>
        <dbReference type="ChEBI" id="CHEBI:57692"/>
    </ligand>
</feature>
<gene>
    <name evidence="12" type="ORF">Rsub_10178</name>
</gene>
<evidence type="ECO:0000256" key="8">
    <source>
        <dbReference type="ARBA" id="ARBA00023002"/>
    </source>
</evidence>
<feature type="binding site" evidence="10">
    <location>
        <position position="125"/>
    </location>
    <ligand>
        <name>FAD</name>
        <dbReference type="ChEBI" id="CHEBI:57692"/>
    </ligand>
</feature>
<reference evidence="12 13" key="1">
    <citation type="journal article" date="2018" name="Sci. Rep.">
        <title>Raphidocelis subcapitata (=Pseudokirchneriella subcapitata) provides an insight into genome evolution and environmental adaptations in the Sphaeropleales.</title>
        <authorList>
            <person name="Suzuki S."/>
            <person name="Yamaguchi H."/>
            <person name="Nakajima N."/>
            <person name="Kawachi M."/>
        </authorList>
    </citation>
    <scope>NUCLEOTIDE SEQUENCE [LARGE SCALE GENOMIC DNA]</scope>
    <source>
        <strain evidence="12 13">NIES-35</strain>
    </source>
</reference>
<dbReference type="FunFam" id="3.40.50.80:FF:000009">
    <property type="entry name" value="NADH-cytochrome b5 reductase"/>
    <property type="match status" value="1"/>
</dbReference>
<dbReference type="PANTHER" id="PTHR19370:SF171">
    <property type="entry name" value="NADH-CYTOCHROME B5 REDUCTASE 2"/>
    <property type="match status" value="1"/>
</dbReference>
<dbReference type="GO" id="GO:0016020">
    <property type="term" value="C:membrane"/>
    <property type="evidence" value="ECO:0007669"/>
    <property type="project" value="UniProtKB-SubCell"/>
</dbReference>
<keyword evidence="5" id="KW-0812">Transmembrane</keyword>
<keyword evidence="8" id="KW-0560">Oxidoreductase</keyword>
<keyword evidence="13" id="KW-1185">Reference proteome</keyword>
<dbReference type="InterPro" id="IPR017927">
    <property type="entry name" value="FAD-bd_FR_type"/>
</dbReference>
<evidence type="ECO:0000256" key="5">
    <source>
        <dbReference type="ARBA" id="ARBA00022692"/>
    </source>
</evidence>
<dbReference type="FunCoup" id="A0A2V0PJT8">
    <property type="interactions" value="1293"/>
</dbReference>
<proteinExistence type="predicted"/>
<keyword evidence="4 10" id="KW-0285">Flavoprotein</keyword>
<feature type="binding site" evidence="10">
    <location>
        <position position="133"/>
    </location>
    <ligand>
        <name>FAD</name>
        <dbReference type="ChEBI" id="CHEBI:57692"/>
    </ligand>
</feature>
<evidence type="ECO:0000259" key="11">
    <source>
        <dbReference type="PROSITE" id="PS51384"/>
    </source>
</evidence>
<dbReference type="Pfam" id="PF00175">
    <property type="entry name" value="NAD_binding_1"/>
    <property type="match status" value="1"/>
</dbReference>
<feature type="domain" description="FAD-binding FR-type" evidence="11">
    <location>
        <begin position="50"/>
        <end position="159"/>
    </location>
</feature>
<feature type="binding site" evidence="10">
    <location>
        <position position="127"/>
    </location>
    <ligand>
        <name>FAD</name>
        <dbReference type="ChEBI" id="CHEBI:57692"/>
    </ligand>
</feature>
<evidence type="ECO:0000256" key="4">
    <source>
        <dbReference type="ARBA" id="ARBA00022630"/>
    </source>
</evidence>
<evidence type="ECO:0000256" key="3">
    <source>
        <dbReference type="ARBA" id="ARBA00012011"/>
    </source>
</evidence>
<feature type="binding site" evidence="10">
    <location>
        <position position="135"/>
    </location>
    <ligand>
        <name>FAD</name>
        <dbReference type="ChEBI" id="CHEBI:57692"/>
    </ligand>
</feature>
<evidence type="ECO:0000256" key="1">
    <source>
        <dbReference type="ARBA" id="ARBA00001974"/>
    </source>
</evidence>
<keyword evidence="6 10" id="KW-0274">FAD</keyword>
<dbReference type="Gene3D" id="3.40.50.80">
    <property type="entry name" value="Nucleotide-binding domain of ferredoxin-NADP reductase (FNR) module"/>
    <property type="match status" value="1"/>
</dbReference>
<dbReference type="EMBL" id="BDRX01000102">
    <property type="protein sequence ID" value="GBF97577.1"/>
    <property type="molecule type" value="Genomic_DNA"/>
</dbReference>
<evidence type="ECO:0000313" key="12">
    <source>
        <dbReference type="EMBL" id="GBF97577.1"/>
    </source>
</evidence>
<dbReference type="EC" id="1.6.2.2" evidence="3"/>
<dbReference type="InterPro" id="IPR039261">
    <property type="entry name" value="FNR_nucleotide-bd"/>
</dbReference>
<dbReference type="PROSITE" id="PS51384">
    <property type="entry name" value="FAD_FR"/>
    <property type="match status" value="1"/>
</dbReference>
<dbReference type="CDD" id="cd06183">
    <property type="entry name" value="cyt_b5_reduct_like"/>
    <property type="match status" value="1"/>
</dbReference>
<accession>A0A2V0PJT8</accession>
<evidence type="ECO:0000256" key="7">
    <source>
        <dbReference type="ARBA" id="ARBA00022989"/>
    </source>
</evidence>
<keyword evidence="7" id="KW-1133">Transmembrane helix</keyword>
<dbReference type="InterPro" id="IPR017938">
    <property type="entry name" value="Riboflavin_synthase-like_b-brl"/>
</dbReference>
<feature type="binding site" evidence="10">
    <location>
        <position position="109"/>
    </location>
    <ligand>
        <name>FAD</name>
        <dbReference type="ChEBI" id="CHEBI:57692"/>
    </ligand>
</feature>
<evidence type="ECO:0000313" key="13">
    <source>
        <dbReference type="Proteomes" id="UP000247498"/>
    </source>
</evidence>
<dbReference type="SUPFAM" id="SSF52343">
    <property type="entry name" value="Ferredoxin reductase-like, C-terminal NADP-linked domain"/>
    <property type="match status" value="1"/>
</dbReference>
<dbReference type="PRINTS" id="PR00406">
    <property type="entry name" value="CYTB5RDTASE"/>
</dbReference>
<dbReference type="InterPro" id="IPR001834">
    <property type="entry name" value="CBR-like"/>
</dbReference>
<feature type="binding site" evidence="10">
    <location>
        <position position="108"/>
    </location>
    <ligand>
        <name>FAD</name>
        <dbReference type="ChEBI" id="CHEBI:57692"/>
    </ligand>
</feature>
<dbReference type="InParanoid" id="A0A2V0PJT8"/>
<dbReference type="Gene3D" id="2.40.30.10">
    <property type="entry name" value="Translation factors"/>
    <property type="match status" value="1"/>
</dbReference>
<dbReference type="InterPro" id="IPR001433">
    <property type="entry name" value="OxRdtase_FAD/NAD-bd"/>
</dbReference>
<dbReference type="FunFam" id="2.40.30.10:FF:000069">
    <property type="entry name" value="NADH-cytochrome b5 reductase"/>
    <property type="match status" value="1"/>
</dbReference>
<comment type="cofactor">
    <cofactor evidence="1 10">
        <name>FAD</name>
        <dbReference type="ChEBI" id="CHEBI:57692"/>
    </cofactor>
</comment>
<dbReference type="InterPro" id="IPR008333">
    <property type="entry name" value="Cbr1-like_FAD-bd_dom"/>
</dbReference>
<feature type="binding site" evidence="10">
    <location>
        <position position="176"/>
    </location>
    <ligand>
        <name>FAD</name>
        <dbReference type="ChEBI" id="CHEBI:57692"/>
    </ligand>
</feature>
<feature type="binding site" evidence="10">
    <location>
        <position position="110"/>
    </location>
    <ligand>
        <name>FAD</name>
        <dbReference type="ChEBI" id="CHEBI:57692"/>
    </ligand>
</feature>
<dbReference type="PANTHER" id="PTHR19370">
    <property type="entry name" value="NADH-CYTOCHROME B5 REDUCTASE"/>
    <property type="match status" value="1"/>
</dbReference>
<evidence type="ECO:0000256" key="10">
    <source>
        <dbReference type="PIRSR" id="PIRSR601834-1"/>
    </source>
</evidence>
<dbReference type="STRING" id="307507.A0A2V0PJT8"/>
<dbReference type="Pfam" id="PF00970">
    <property type="entry name" value="FAD_binding_6"/>
    <property type="match status" value="1"/>
</dbReference>